<evidence type="ECO:0000259" key="3">
    <source>
        <dbReference type="PROSITE" id="PS50003"/>
    </source>
</evidence>
<reference evidence="6 7" key="1">
    <citation type="submission" date="2019-03" db="EMBL/GenBank/DDBJ databases">
        <title>Sequencing 23 genomes of Wallemia ichthyophaga.</title>
        <authorList>
            <person name="Gostincar C."/>
        </authorList>
    </citation>
    <scope>NUCLEOTIDE SEQUENCE [LARGE SCALE GENOMIC DNA]</scope>
    <source>
        <strain evidence="6 7">EXF-8621</strain>
    </source>
</reference>
<feature type="compositionally biased region" description="Low complexity" evidence="1">
    <location>
        <begin position="1497"/>
        <end position="1513"/>
    </location>
</feature>
<dbReference type="InterPro" id="IPR000270">
    <property type="entry name" value="PB1_dom"/>
</dbReference>
<comment type="caution">
    <text evidence="6">The sequence shown here is derived from an EMBL/GenBank/DDBJ whole genome shotgun (WGS) entry which is preliminary data.</text>
</comment>
<feature type="compositionally biased region" description="Polar residues" evidence="1">
    <location>
        <begin position="1601"/>
        <end position="1610"/>
    </location>
</feature>
<dbReference type="PROSITE" id="PS50010">
    <property type="entry name" value="DH_2"/>
    <property type="match status" value="1"/>
</dbReference>
<dbReference type="InterPro" id="IPR053026">
    <property type="entry name" value="CDC42_GEF"/>
</dbReference>
<dbReference type="Gene3D" id="1.20.900.10">
    <property type="entry name" value="Dbl homology (DH) domain"/>
    <property type="match status" value="1"/>
</dbReference>
<evidence type="ECO:0000256" key="2">
    <source>
        <dbReference type="SAM" id="Phobius"/>
    </source>
</evidence>
<dbReference type="GO" id="GO:0005085">
    <property type="term" value="F:guanyl-nucleotide exchange factor activity"/>
    <property type="evidence" value="ECO:0007669"/>
    <property type="project" value="InterPro"/>
</dbReference>
<proteinExistence type="predicted"/>
<accession>A0A4T0I4X0</accession>
<dbReference type="Proteomes" id="UP000306954">
    <property type="component" value="Unassembled WGS sequence"/>
</dbReference>
<dbReference type="SUPFAM" id="SSF48065">
    <property type="entry name" value="DBL homology domain (DH-domain)"/>
    <property type="match status" value="1"/>
</dbReference>
<feature type="transmembrane region" description="Helical" evidence="2">
    <location>
        <begin position="413"/>
        <end position="433"/>
    </location>
</feature>
<dbReference type="PROSITE" id="PS51745">
    <property type="entry name" value="PB1"/>
    <property type="match status" value="1"/>
</dbReference>
<feature type="compositionally biased region" description="Polar residues" evidence="1">
    <location>
        <begin position="1514"/>
        <end position="1526"/>
    </location>
</feature>
<dbReference type="Pfam" id="PF06395">
    <property type="entry name" value="CDC24"/>
    <property type="match status" value="1"/>
</dbReference>
<dbReference type="SMART" id="SM00666">
    <property type="entry name" value="PB1"/>
    <property type="match status" value="1"/>
</dbReference>
<feature type="transmembrane region" description="Helical" evidence="2">
    <location>
        <begin position="602"/>
        <end position="628"/>
    </location>
</feature>
<dbReference type="EMBL" id="SPOF01000014">
    <property type="protein sequence ID" value="TIB13460.1"/>
    <property type="molecule type" value="Genomic_DNA"/>
</dbReference>
<dbReference type="Pfam" id="PF00621">
    <property type="entry name" value="RhoGEF"/>
    <property type="match status" value="1"/>
</dbReference>
<keyword evidence="2" id="KW-0472">Membrane</keyword>
<dbReference type="Pfam" id="PF15411">
    <property type="entry name" value="PH_10"/>
    <property type="match status" value="1"/>
</dbReference>
<dbReference type="SMART" id="SM00325">
    <property type="entry name" value="RhoGEF"/>
    <property type="match status" value="1"/>
</dbReference>
<keyword evidence="2" id="KW-1133">Transmembrane helix</keyword>
<gene>
    <name evidence="6" type="ORF">E3P90_01646</name>
</gene>
<dbReference type="InterPro" id="IPR001849">
    <property type="entry name" value="PH_domain"/>
</dbReference>
<feature type="compositionally biased region" description="Low complexity" evidence="1">
    <location>
        <begin position="1789"/>
        <end position="1805"/>
    </location>
</feature>
<evidence type="ECO:0000256" key="1">
    <source>
        <dbReference type="SAM" id="MobiDB-lite"/>
    </source>
</evidence>
<dbReference type="PANTHER" id="PTHR47339:SF1">
    <property type="entry name" value="CELL DIVISION CONTROL PROTEIN 24"/>
    <property type="match status" value="1"/>
</dbReference>
<dbReference type="Gene3D" id="3.40.50.300">
    <property type="entry name" value="P-loop containing nucleotide triphosphate hydrolases"/>
    <property type="match status" value="1"/>
</dbReference>
<feature type="region of interest" description="Disordered" evidence="1">
    <location>
        <begin position="1545"/>
        <end position="1818"/>
    </location>
</feature>
<dbReference type="GO" id="GO:0005634">
    <property type="term" value="C:nucleus"/>
    <property type="evidence" value="ECO:0007669"/>
    <property type="project" value="TreeGrafter"/>
</dbReference>
<feature type="compositionally biased region" description="Polar residues" evidence="1">
    <location>
        <begin position="1767"/>
        <end position="1779"/>
    </location>
</feature>
<evidence type="ECO:0000259" key="4">
    <source>
        <dbReference type="PROSITE" id="PS50010"/>
    </source>
</evidence>
<feature type="compositionally biased region" description="Polar residues" evidence="1">
    <location>
        <begin position="1580"/>
        <end position="1591"/>
    </location>
</feature>
<feature type="transmembrane region" description="Helical" evidence="2">
    <location>
        <begin position="649"/>
        <end position="673"/>
    </location>
</feature>
<name>A0A4T0I4X0_WALIC</name>
<feature type="compositionally biased region" description="Low complexity" evidence="1">
    <location>
        <begin position="1621"/>
        <end position="1659"/>
    </location>
</feature>
<dbReference type="InterPro" id="IPR033511">
    <property type="entry name" value="Cdc24/Scd1_PH_dom"/>
</dbReference>
<feature type="transmembrane region" description="Helical" evidence="2">
    <location>
        <begin position="465"/>
        <end position="485"/>
    </location>
</feature>
<dbReference type="InterPro" id="IPR035899">
    <property type="entry name" value="DBL_dom_sf"/>
</dbReference>
<feature type="region of interest" description="Disordered" evidence="1">
    <location>
        <begin position="290"/>
        <end position="344"/>
    </location>
</feature>
<feature type="transmembrane region" description="Helical" evidence="2">
    <location>
        <begin position="564"/>
        <end position="582"/>
    </location>
</feature>
<dbReference type="InterPro" id="IPR011993">
    <property type="entry name" value="PH-like_dom_sf"/>
</dbReference>
<feature type="region of interest" description="Disordered" evidence="1">
    <location>
        <begin position="1367"/>
        <end position="1396"/>
    </location>
</feature>
<feature type="compositionally biased region" description="Low complexity" evidence="1">
    <location>
        <begin position="300"/>
        <end position="316"/>
    </location>
</feature>
<evidence type="ECO:0000313" key="6">
    <source>
        <dbReference type="EMBL" id="TIB13460.1"/>
    </source>
</evidence>
<dbReference type="CDD" id="cd05992">
    <property type="entry name" value="PB1"/>
    <property type="match status" value="1"/>
</dbReference>
<feature type="region of interest" description="Disordered" evidence="1">
    <location>
        <begin position="1486"/>
        <end position="1531"/>
    </location>
</feature>
<feature type="domain" description="PH" evidence="3">
    <location>
        <begin position="1326"/>
        <end position="1471"/>
    </location>
</feature>
<dbReference type="SMART" id="SM00233">
    <property type="entry name" value="PH"/>
    <property type="match status" value="1"/>
</dbReference>
<feature type="compositionally biased region" description="Basic and acidic residues" evidence="1">
    <location>
        <begin position="1367"/>
        <end position="1382"/>
    </location>
</feature>
<feature type="compositionally biased region" description="Low complexity" evidence="1">
    <location>
        <begin position="1684"/>
        <end position="1699"/>
    </location>
</feature>
<dbReference type="Gene3D" id="2.30.29.30">
    <property type="entry name" value="Pleckstrin-homology domain (PH domain)/Phosphotyrosine-binding domain (PTB)"/>
    <property type="match status" value="1"/>
</dbReference>
<dbReference type="PANTHER" id="PTHR47339">
    <property type="entry name" value="CELL DIVISION CONTROL PROTEIN 24"/>
    <property type="match status" value="1"/>
</dbReference>
<dbReference type="Gene3D" id="3.10.20.90">
    <property type="entry name" value="Phosphatidylinositol 3-kinase Catalytic Subunit, Chain A, domain 1"/>
    <property type="match status" value="1"/>
</dbReference>
<dbReference type="GO" id="GO:0043332">
    <property type="term" value="C:mating projection tip"/>
    <property type="evidence" value="ECO:0007669"/>
    <property type="project" value="TreeGrafter"/>
</dbReference>
<dbReference type="GO" id="GO:0030010">
    <property type="term" value="P:establishment of cell polarity"/>
    <property type="evidence" value="ECO:0007669"/>
    <property type="project" value="TreeGrafter"/>
</dbReference>
<feature type="transmembrane region" description="Helical" evidence="2">
    <location>
        <begin position="527"/>
        <end position="552"/>
    </location>
</feature>
<sequence length="1926" mass="213185">MTLAELLPERSRVTVVKDEPGCSGLFVLLDELKRAQAVQRPVSIVSTEHTKEHWQACAKKLGSPLSAAVGFIDGFSQLADAGESALEALLAQTEQSIRNHSHSHSHSTPPLLLIDDLACLKWLGIADSAVEGFVKGLLKVAEELDVDIVAIVHSPHTATLLEARATLIIVTKPLSTGASAEVTGQINAYRGPLWDSLAANGGWNGWERQLHLTDSSIHVFAKGLGRSRDKEIIHALSDWMVRKHVSTSTLNKSQSDTAFHYRRRRSSTSINKLRTLSTLRAMERWDDRSGNWAMGGTDTGGRSSSSDSSQSYGSHSSDGRAAGSVATRPQKSRRLNEHPPTTNSVQHAETVLLSVAITIAGYKLISEFGEHGVVLPAAVVVAALLLLLLLNTRRCGHVYGTAANEYRETADPGLAVALLLLPLMALSALYASLSSKRDGHTAAWASAYSFVADPQDDLIVSRRSLVGLSLAMSCTAAAHIICTNLQITQSGSGGRRFLTFTLFSTLVGVVITFAVDTVRSTSHSHGAFFADLDSLECFSATVFFQFTLLVILRLGKKGFTIGELVVSSGLGTGLFVEVLNLTRWKIGILPILKTYRLPTPLVVLQLALIPGSFLIGFLLSPLLVLSRNISQKPLHRLRWPEQKEMHRRILAFSFYILCAVLEVSLVGMWLVWVLNWKNPFELVKEIMWNDGRYVSRLCLVGYWIALVAVSLLGWVKQLSLVRNPIQFKHIHTPDARVDSGEMVKRLVSAANKTAAGMTLNGRRKYFHLLLAAIIVPGVVVDPFITHLAASIAFGIFIFIEYMRYFALYPLSAKIHVFMSEFIDEKDSGAAILSHFYLLTGSMMCLWMENGRTMDNLSGVLVLGVGDAMASIVGKKWGRHRWTDASNKSIEGTLGFALSMLAVTSFKSSQVIPILVTALMEAYSVQNDNLIIGFIFYSTYYHLCTYCTVNTNGEDVSDNGKEEVNKPAKSAEWAGEWADRAANDIKIADKSITATNTIGISESTNCVNLLWECFKLGNSLCHLFNQLGLEQQLEVSDNYDINKQSICKKGVARFIISCKLLGDTSTGWTSDDLFTVTDLYKQDTSGFIRVLHTVNLVVNEVDKRGKLMEVTPTETDDAPILESTNQSRVKITQELIESERKFIMDMELLQSFSNEIRNSNIFSHDTHHSIFTNLNALVDFQRRVQISLEEAFEVDQSGGIGLWGKAFTDHEQDWLVYAPFVINYNHANNIVLEQADAIQNGTPSGLSHYEVQALLIKPTQRVCKYHMFLDEIRRKTDEESVSHSDLSSGYNAMKRVTGEINELQRQRENIEKCQVLIERVEDWKGHNISSFGNLLIEDMFNVNKNHVDREYHVFLFDKILLCCKEVHDNKSHSGSDRGKERKSSKSNSLLKRKDSTTTQFDPLRRNIPLQLKGRIYLNNVTHVIPYFRDIQPGSHNLEVWWKGDDDLESFTLRCRTSEQMELWKAALEKQLNQVNLRRQAMEEAIARGEIAPSARKQSTSSSNSHGSHPYSASSRRPSGQQTSQWPQTPVVDTGLISPMSAVSLEDKIPSPVYPTSARQQRAKTEDSNAHSFQQWKQQQQFPPRSVSQQGLNISPGAERALRSQSSKSALRQTPAGAPPVPSVSAAMAKAGSMTSTSQPAQLSPTSTSTSTNTRNRSLSSPHTYEKKNPFDEQAEAKRPPPLPRNPLSSQSMHSVSSNSSFVGLTNAHQQQLMARQQQQQQPMQTQTQTQKQMQNEDDLVDDSKVSLGAGSYSEAPTQRSWVSKRFSESSTMTNSSQESLPSKKKVAPISTSTNSTPSSVASSPNNNNPPTPTNFSNSGFLGDKMKVKVRYNEDLFVLNLPPSIDHSSLVTQIARKVRLCTGGVRSHLPYTENLLGGNDTDESVINFKLKWIDEEGDQILVLGDEDVGMAMDWARNQGGGAVELIVT</sequence>
<evidence type="ECO:0000313" key="7">
    <source>
        <dbReference type="Proteomes" id="UP000306954"/>
    </source>
</evidence>
<dbReference type="InterPro" id="IPR010481">
    <property type="entry name" value="Cdc24/Scd1_N"/>
</dbReference>
<organism evidence="6 7">
    <name type="scientific">Wallemia ichthyophaga</name>
    <dbReference type="NCBI Taxonomy" id="245174"/>
    <lineage>
        <taxon>Eukaryota</taxon>
        <taxon>Fungi</taxon>
        <taxon>Dikarya</taxon>
        <taxon>Basidiomycota</taxon>
        <taxon>Wallemiomycotina</taxon>
        <taxon>Wallemiomycetes</taxon>
        <taxon>Wallemiales</taxon>
        <taxon>Wallemiaceae</taxon>
        <taxon>Wallemia</taxon>
    </lineage>
</organism>
<dbReference type="PROSITE" id="PS50003">
    <property type="entry name" value="PH_DOMAIN"/>
    <property type="match status" value="1"/>
</dbReference>
<evidence type="ECO:0008006" key="8">
    <source>
        <dbReference type="Google" id="ProtNLM"/>
    </source>
</evidence>
<evidence type="ECO:0000259" key="5">
    <source>
        <dbReference type="PROSITE" id="PS51745"/>
    </source>
</evidence>
<feature type="domain" description="PB1" evidence="5">
    <location>
        <begin position="1823"/>
        <end position="1926"/>
    </location>
</feature>
<feature type="transmembrane region" description="Helical" evidence="2">
    <location>
        <begin position="373"/>
        <end position="392"/>
    </location>
</feature>
<dbReference type="InterPro" id="IPR027417">
    <property type="entry name" value="P-loop_NTPase"/>
</dbReference>
<feature type="transmembrane region" description="Helical" evidence="2">
    <location>
        <begin position="497"/>
        <end position="515"/>
    </location>
</feature>
<feature type="domain" description="DH" evidence="4">
    <location>
        <begin position="1126"/>
        <end position="1302"/>
    </location>
</feature>
<feature type="compositionally biased region" description="Low complexity" evidence="1">
    <location>
        <begin position="1708"/>
        <end position="1732"/>
    </location>
</feature>
<dbReference type="InterPro" id="IPR053793">
    <property type="entry name" value="PB1-like"/>
</dbReference>
<dbReference type="GO" id="GO:0031106">
    <property type="term" value="P:septin ring organization"/>
    <property type="evidence" value="ECO:0007669"/>
    <property type="project" value="TreeGrafter"/>
</dbReference>
<dbReference type="GO" id="GO:0000935">
    <property type="term" value="C:division septum"/>
    <property type="evidence" value="ECO:0007669"/>
    <property type="project" value="TreeGrafter"/>
</dbReference>
<keyword evidence="2" id="KW-0812">Transmembrane</keyword>
<feature type="transmembrane region" description="Helical" evidence="2">
    <location>
        <begin position="765"/>
        <end position="784"/>
    </location>
</feature>
<protein>
    <recommendedName>
        <fullName evidence="8">Dolichol kinase</fullName>
    </recommendedName>
</protein>
<dbReference type="CDD" id="cd00160">
    <property type="entry name" value="RhoGEF"/>
    <property type="match status" value="1"/>
</dbReference>
<dbReference type="GO" id="GO:0005737">
    <property type="term" value="C:cytoplasm"/>
    <property type="evidence" value="ECO:0007669"/>
    <property type="project" value="TreeGrafter"/>
</dbReference>
<dbReference type="CDD" id="cd13246">
    <property type="entry name" value="PH_Scd1"/>
    <property type="match status" value="1"/>
</dbReference>
<dbReference type="SUPFAM" id="SSF54277">
    <property type="entry name" value="CAD &amp; PB1 domains"/>
    <property type="match status" value="1"/>
</dbReference>
<feature type="transmembrane region" description="Helical" evidence="2">
    <location>
        <begin position="693"/>
        <end position="715"/>
    </location>
</feature>
<dbReference type="SUPFAM" id="SSF50729">
    <property type="entry name" value="PH domain-like"/>
    <property type="match status" value="1"/>
</dbReference>
<dbReference type="InterPro" id="IPR000219">
    <property type="entry name" value="DH_dom"/>
</dbReference>
<feature type="compositionally biased region" description="Basic and acidic residues" evidence="1">
    <location>
        <begin position="1662"/>
        <end position="1677"/>
    </location>
</feature>